<keyword evidence="1" id="KW-0547">Nucleotide-binding</keyword>
<dbReference type="EMBL" id="SAXT01000003">
    <property type="protein sequence ID" value="TXJ12785.1"/>
    <property type="molecule type" value="Genomic_DNA"/>
</dbReference>
<dbReference type="RefSeq" id="WP_147758007.1">
    <property type="nucleotide sequence ID" value="NZ_SAXT01000003.1"/>
</dbReference>
<dbReference type="InterPro" id="IPR036890">
    <property type="entry name" value="HATPase_C_sf"/>
</dbReference>
<organism evidence="1 2">
    <name type="scientific">Brachyspira aalborgi</name>
    <dbReference type="NCBI Taxonomy" id="29522"/>
    <lineage>
        <taxon>Bacteria</taxon>
        <taxon>Pseudomonadati</taxon>
        <taxon>Spirochaetota</taxon>
        <taxon>Spirochaetia</taxon>
        <taxon>Brachyspirales</taxon>
        <taxon>Brachyspiraceae</taxon>
        <taxon>Brachyspira</taxon>
    </lineage>
</organism>
<dbReference type="GO" id="GO:0005524">
    <property type="term" value="F:ATP binding"/>
    <property type="evidence" value="ECO:0007669"/>
    <property type="project" value="UniProtKB-KW"/>
</dbReference>
<dbReference type="Proteomes" id="UP000325116">
    <property type="component" value="Unassembled WGS sequence"/>
</dbReference>
<protein>
    <submittedName>
        <fullName evidence="1">ATP-binding protein</fullName>
    </submittedName>
</protein>
<evidence type="ECO:0000313" key="1">
    <source>
        <dbReference type="EMBL" id="TXJ12785.1"/>
    </source>
</evidence>
<accession>A0A5C8CIR6</accession>
<comment type="caution">
    <text evidence="1">The sequence shown here is derived from an EMBL/GenBank/DDBJ whole genome shotgun (WGS) entry which is preliminary data.</text>
</comment>
<dbReference type="AlphaFoldDB" id="A0A5C8CIR6"/>
<proteinExistence type="predicted"/>
<name>A0A5C8CIR6_9SPIR</name>
<sequence length="354" mass="41890">MKKYKEKYIEWLERKNNKNIKKTTSNKKKKSKKKFYDYIKDSHGNIYRIKINEKELKAPENFSIINNTEETVLYFYKIIQYIKTHSGSRFNALFFNVAHIKKMSIDAIMYLLAIIYNFNNLKTSILRIKGNGPRDKDIKRKMVSSGFFNMIKYKTSNIISNDNNTQEILYGELVDGIAASRVIKLAENYFGLKKCFKFLYNIIIELMTNTKSHAYGNSHFTINSWYLYAECIDDKMYITFIDTGLGIPDTILKKVLENLKDKYTKINRDAQYMLSALKGDFRTRTREKNRNKGLPEIFNYYKDNKIENLKIVSCYGKIDTHRQCYDINEYAIGINSYLYGTVFYLEIHKNNFQT</sequence>
<gene>
    <name evidence="1" type="ORF">EPJ80_04070</name>
</gene>
<keyword evidence="1" id="KW-0067">ATP-binding</keyword>
<reference evidence="1 2" key="1">
    <citation type="journal article" date="1992" name="Lakartidningen">
        <title>[Penicillin V and not amoxicillin is the first choice preparation in acute otitis].</title>
        <authorList>
            <person name="Kamme C."/>
            <person name="Lundgren K."/>
            <person name="Prellner K."/>
        </authorList>
    </citation>
    <scope>NUCLEOTIDE SEQUENCE [LARGE SCALE GENOMIC DNA]</scope>
    <source>
        <strain evidence="1 2">W1</strain>
    </source>
</reference>
<evidence type="ECO:0000313" key="2">
    <source>
        <dbReference type="Proteomes" id="UP000325116"/>
    </source>
</evidence>
<dbReference type="SUPFAM" id="SSF55874">
    <property type="entry name" value="ATPase domain of HSP90 chaperone/DNA topoisomerase II/histidine kinase"/>
    <property type="match status" value="1"/>
</dbReference>